<dbReference type="InterPro" id="IPR018114">
    <property type="entry name" value="TRYPSIN_HIS"/>
</dbReference>
<keyword evidence="8 12" id="KW-0720">Serine protease</keyword>
<evidence type="ECO:0000256" key="1">
    <source>
        <dbReference type="ARBA" id="ARBA00004496"/>
    </source>
</evidence>
<keyword evidence="11" id="KW-0325">Glycoprotein</keyword>
<keyword evidence="6" id="KW-0732">Signal</keyword>
<dbReference type="FunFam" id="2.40.10.10:FF:000005">
    <property type="entry name" value="Serine protease 37"/>
    <property type="match status" value="1"/>
</dbReference>
<dbReference type="InterPro" id="IPR001314">
    <property type="entry name" value="Peptidase_S1A"/>
</dbReference>
<keyword evidence="5 12" id="KW-0645">Protease</keyword>
<gene>
    <name evidence="14" type="ORF">PANDA_020111</name>
</gene>
<keyword evidence="7 12" id="KW-0378">Hydrolase</keyword>
<keyword evidence="4" id="KW-0964">Secreted</keyword>
<evidence type="ECO:0000256" key="7">
    <source>
        <dbReference type="ARBA" id="ARBA00022801"/>
    </source>
</evidence>
<dbReference type="PANTHER" id="PTHR24271:SF19">
    <property type="entry name" value="KALLIKREIN-6"/>
    <property type="match status" value="1"/>
</dbReference>
<dbReference type="InParanoid" id="D2I3K9"/>
<dbReference type="PRINTS" id="PR00722">
    <property type="entry name" value="CHYMOTRYPSIN"/>
</dbReference>
<dbReference type="InterPro" id="IPR033116">
    <property type="entry name" value="TRYPSIN_SER"/>
</dbReference>
<evidence type="ECO:0000256" key="8">
    <source>
        <dbReference type="ARBA" id="ARBA00022825"/>
    </source>
</evidence>
<protein>
    <recommendedName>
        <fullName evidence="13">Peptidase S1 domain-containing protein</fullName>
    </recommendedName>
</protein>
<dbReference type="AlphaFoldDB" id="D2I3K9"/>
<dbReference type="GO" id="GO:0030141">
    <property type="term" value="C:secretory granule"/>
    <property type="evidence" value="ECO:0007669"/>
    <property type="project" value="TreeGrafter"/>
</dbReference>
<keyword evidence="10" id="KW-1015">Disulfide bond</keyword>
<evidence type="ECO:0000256" key="6">
    <source>
        <dbReference type="ARBA" id="ARBA00022729"/>
    </source>
</evidence>
<dbReference type="PANTHER" id="PTHR24271">
    <property type="entry name" value="KALLIKREIN-RELATED"/>
    <property type="match status" value="1"/>
</dbReference>
<feature type="non-terminal residue" evidence="14">
    <location>
        <position position="259"/>
    </location>
</feature>
<evidence type="ECO:0000259" key="13">
    <source>
        <dbReference type="PROSITE" id="PS50240"/>
    </source>
</evidence>
<dbReference type="InterPro" id="IPR001254">
    <property type="entry name" value="Trypsin_dom"/>
</dbReference>
<dbReference type="FunFam" id="2.40.10.10:FF:000041">
    <property type="entry name" value="kallikrein-6 isoform X2"/>
    <property type="match status" value="1"/>
</dbReference>
<dbReference type="InterPro" id="IPR009003">
    <property type="entry name" value="Peptidase_S1_PA"/>
</dbReference>
<dbReference type="GO" id="GO:0006508">
    <property type="term" value="P:proteolysis"/>
    <property type="evidence" value="ECO:0007669"/>
    <property type="project" value="UniProtKB-KW"/>
</dbReference>
<keyword evidence="9" id="KW-0865">Zymogen</keyword>
<dbReference type="PROSITE" id="PS00134">
    <property type="entry name" value="TRYPSIN_HIS"/>
    <property type="match status" value="1"/>
</dbReference>
<dbReference type="Gene3D" id="2.40.10.10">
    <property type="entry name" value="Trypsin-like serine proteases"/>
    <property type="match status" value="2"/>
</dbReference>
<evidence type="ECO:0000256" key="5">
    <source>
        <dbReference type="ARBA" id="ARBA00022670"/>
    </source>
</evidence>
<evidence type="ECO:0000256" key="10">
    <source>
        <dbReference type="ARBA" id="ARBA00023157"/>
    </source>
</evidence>
<dbReference type="GO" id="GO:0004252">
    <property type="term" value="F:serine-type endopeptidase activity"/>
    <property type="evidence" value="ECO:0007669"/>
    <property type="project" value="InterPro"/>
</dbReference>
<evidence type="ECO:0000256" key="9">
    <source>
        <dbReference type="ARBA" id="ARBA00023145"/>
    </source>
</evidence>
<proteinExistence type="predicted"/>
<sequence>WCLQTFSLTQTLPLSAWAEEQNKVLHGGPCEQTSHPYQAALYTSGHLLCGGVLIHPLWVLTAAHCKKPNLQVYLGKHNLQQRESFQEQSSVLRAVAHPGYNAATHDQDIMLLRLAQPAQFSECIQPLSLAEDCSANHTSCHILGWGKTADGQLRSQPDPSLSAGGFPNTIQCAYIHLVSREECERAYPSQITQNMVCAGDEKYGKDSCQGDSGGPLVCGDRLRGLVSWGNVPCGSKEKPGVYTDVCRYGHWIRKTIQAN</sequence>
<name>D2I3K9_AILME</name>
<dbReference type="SUPFAM" id="SSF50494">
    <property type="entry name" value="Trypsin-like serine proteases"/>
    <property type="match status" value="1"/>
</dbReference>
<dbReference type="GO" id="GO:0005576">
    <property type="term" value="C:extracellular region"/>
    <property type="evidence" value="ECO:0007669"/>
    <property type="project" value="UniProtKB-SubCell"/>
</dbReference>
<dbReference type="PROSITE" id="PS00135">
    <property type="entry name" value="TRYPSIN_SER"/>
    <property type="match status" value="1"/>
</dbReference>
<dbReference type="MEROPS" id="S01.081"/>
<dbReference type="CDD" id="cd00190">
    <property type="entry name" value="Tryp_SPc"/>
    <property type="match status" value="1"/>
</dbReference>
<dbReference type="SMART" id="SM00020">
    <property type="entry name" value="Tryp_SPc"/>
    <property type="match status" value="1"/>
</dbReference>
<evidence type="ECO:0000256" key="11">
    <source>
        <dbReference type="ARBA" id="ARBA00023180"/>
    </source>
</evidence>
<reference evidence="14" key="1">
    <citation type="journal article" date="2010" name="Nature">
        <title>The sequence and de novo assembly of the giant panda genome.</title>
        <authorList>
            <person name="Li R."/>
            <person name="Fan W."/>
            <person name="Tian G."/>
            <person name="Zhu H."/>
            <person name="He L."/>
            <person name="Cai J."/>
            <person name="Huang Q."/>
            <person name="Cai Q."/>
            <person name="Li B."/>
            <person name="Bai Y."/>
            <person name="Zhang Z."/>
            <person name="Zhang Y."/>
            <person name="Wang W."/>
            <person name="Li J."/>
            <person name="Wei F."/>
            <person name="Li H."/>
            <person name="Jian M."/>
            <person name="Li J."/>
            <person name="Zhang Z."/>
            <person name="Nielsen R."/>
            <person name="Li D."/>
            <person name="Gu W."/>
            <person name="Yang Z."/>
            <person name="Xuan Z."/>
            <person name="Ryder O.A."/>
            <person name="Leung F.C."/>
            <person name="Zhou Y."/>
            <person name="Cao J."/>
            <person name="Sun X."/>
            <person name="Fu Y."/>
            <person name="Fang X."/>
            <person name="Guo X."/>
            <person name="Wang B."/>
            <person name="Hou R."/>
            <person name="Shen F."/>
            <person name="Mu B."/>
            <person name="Ni P."/>
            <person name="Lin R."/>
            <person name="Qian W."/>
            <person name="Wang G."/>
            <person name="Yu C."/>
            <person name="Nie W."/>
            <person name="Wang J."/>
            <person name="Wu Z."/>
            <person name="Liang H."/>
            <person name="Min J."/>
            <person name="Wu Q."/>
            <person name="Cheng S."/>
            <person name="Ruan J."/>
            <person name="Wang M."/>
            <person name="Shi Z."/>
            <person name="Wen M."/>
            <person name="Liu B."/>
            <person name="Ren X."/>
            <person name="Zheng H."/>
            <person name="Dong D."/>
            <person name="Cook K."/>
            <person name="Shan G."/>
            <person name="Zhang H."/>
            <person name="Kosiol C."/>
            <person name="Xie X."/>
            <person name="Lu Z."/>
            <person name="Zheng H."/>
            <person name="Li Y."/>
            <person name="Steiner C.C."/>
            <person name="Lam T.T."/>
            <person name="Lin S."/>
            <person name="Zhang Q."/>
            <person name="Li G."/>
            <person name="Tian J."/>
            <person name="Gong T."/>
            <person name="Liu H."/>
            <person name="Zhang D."/>
            <person name="Fang L."/>
            <person name="Ye C."/>
            <person name="Zhang J."/>
            <person name="Hu W."/>
            <person name="Xu A."/>
            <person name="Ren Y."/>
            <person name="Zhang G."/>
            <person name="Bruford M.W."/>
            <person name="Li Q."/>
            <person name="Ma L."/>
            <person name="Guo Y."/>
            <person name="An N."/>
            <person name="Hu Y."/>
            <person name="Zheng Y."/>
            <person name="Shi Y."/>
            <person name="Li Z."/>
            <person name="Liu Q."/>
            <person name="Chen Y."/>
            <person name="Zhao J."/>
            <person name="Qu N."/>
            <person name="Zhao S."/>
            <person name="Tian F."/>
            <person name="Wang X."/>
            <person name="Wang H."/>
            <person name="Xu L."/>
            <person name="Liu X."/>
            <person name="Vinar T."/>
            <person name="Wang Y."/>
            <person name="Lam T.W."/>
            <person name="Yiu S.M."/>
            <person name="Liu S."/>
            <person name="Zhang H."/>
            <person name="Li D."/>
            <person name="Huang Y."/>
            <person name="Wang X."/>
            <person name="Yang G."/>
            <person name="Jiang Z."/>
            <person name="Wang J."/>
            <person name="Qin N."/>
            <person name="Li L."/>
            <person name="Li J."/>
            <person name="Bolund L."/>
            <person name="Kristiansen K."/>
            <person name="Wong G.K."/>
            <person name="Olson M."/>
            <person name="Zhang X."/>
            <person name="Li S."/>
            <person name="Yang H."/>
            <person name="Wang J."/>
            <person name="Wang J."/>
        </authorList>
    </citation>
    <scope>NUCLEOTIDE SEQUENCE [LARGE SCALE GENOMIC DNA]</scope>
</reference>
<dbReference type="InterPro" id="IPR043504">
    <property type="entry name" value="Peptidase_S1_PA_chymotrypsin"/>
</dbReference>
<evidence type="ECO:0000256" key="3">
    <source>
        <dbReference type="ARBA" id="ARBA00022490"/>
    </source>
</evidence>
<accession>D2I3K9</accession>
<comment type="subcellular location">
    <subcellularLocation>
        <location evidence="1">Cytoplasm</location>
    </subcellularLocation>
    <subcellularLocation>
        <location evidence="2">Secreted</location>
    </subcellularLocation>
</comment>
<keyword evidence="3" id="KW-0963">Cytoplasm</keyword>
<evidence type="ECO:0000256" key="2">
    <source>
        <dbReference type="ARBA" id="ARBA00004613"/>
    </source>
</evidence>
<organism evidence="14">
    <name type="scientific">Ailuropoda melanoleuca</name>
    <name type="common">Giant panda</name>
    <dbReference type="NCBI Taxonomy" id="9646"/>
    <lineage>
        <taxon>Eukaryota</taxon>
        <taxon>Metazoa</taxon>
        <taxon>Chordata</taxon>
        <taxon>Craniata</taxon>
        <taxon>Vertebrata</taxon>
        <taxon>Euteleostomi</taxon>
        <taxon>Mammalia</taxon>
        <taxon>Eutheria</taxon>
        <taxon>Laurasiatheria</taxon>
        <taxon>Carnivora</taxon>
        <taxon>Caniformia</taxon>
        <taxon>Ursidae</taxon>
        <taxon>Ailuropoda</taxon>
    </lineage>
</organism>
<evidence type="ECO:0000256" key="4">
    <source>
        <dbReference type="ARBA" id="ARBA00022525"/>
    </source>
</evidence>
<evidence type="ECO:0000256" key="12">
    <source>
        <dbReference type="RuleBase" id="RU363034"/>
    </source>
</evidence>
<feature type="non-terminal residue" evidence="14">
    <location>
        <position position="1"/>
    </location>
</feature>
<evidence type="ECO:0000313" key="14">
    <source>
        <dbReference type="EMBL" id="EFB20796.1"/>
    </source>
</evidence>
<feature type="domain" description="Peptidase S1" evidence="13">
    <location>
        <begin position="25"/>
        <end position="257"/>
    </location>
</feature>
<dbReference type="PROSITE" id="PS50240">
    <property type="entry name" value="TRYPSIN_DOM"/>
    <property type="match status" value="1"/>
</dbReference>
<dbReference type="EMBL" id="GL194330">
    <property type="protein sequence ID" value="EFB20796.1"/>
    <property type="molecule type" value="Genomic_DNA"/>
</dbReference>
<dbReference type="Pfam" id="PF00089">
    <property type="entry name" value="Trypsin"/>
    <property type="match status" value="1"/>
</dbReference>